<evidence type="ECO:0000256" key="3">
    <source>
        <dbReference type="ARBA" id="ARBA00022729"/>
    </source>
</evidence>
<feature type="domain" description="Periplasmic binding protein" evidence="5">
    <location>
        <begin position="39"/>
        <end position="290"/>
    </location>
</feature>
<dbReference type="CDD" id="cd06324">
    <property type="entry name" value="PBP1_ABC_sugar_binding-like"/>
    <property type="match status" value="1"/>
</dbReference>
<dbReference type="GO" id="GO:0030246">
    <property type="term" value="F:carbohydrate binding"/>
    <property type="evidence" value="ECO:0007669"/>
    <property type="project" value="UniProtKB-ARBA"/>
</dbReference>
<evidence type="ECO:0000259" key="5">
    <source>
        <dbReference type="Pfam" id="PF13407"/>
    </source>
</evidence>
<feature type="signal peptide" evidence="4">
    <location>
        <begin position="1"/>
        <end position="22"/>
    </location>
</feature>
<dbReference type="PANTHER" id="PTHR46847:SF2">
    <property type="entry name" value="ABC TRANSPORTER SUGAR-BINDING PROTEIN"/>
    <property type="match status" value="1"/>
</dbReference>
<comment type="subcellular location">
    <subcellularLocation>
        <location evidence="1">Cell envelope</location>
    </subcellularLocation>
</comment>
<dbReference type="InterPro" id="IPR025997">
    <property type="entry name" value="SBP_2_dom"/>
</dbReference>
<evidence type="ECO:0000256" key="2">
    <source>
        <dbReference type="ARBA" id="ARBA00007639"/>
    </source>
</evidence>
<protein>
    <submittedName>
        <fullName evidence="6">Sugar ABC transporter substrate-binding protein</fullName>
    </submittedName>
</protein>
<dbReference type="PANTHER" id="PTHR46847">
    <property type="entry name" value="D-ALLOSE-BINDING PERIPLASMIC PROTEIN-RELATED"/>
    <property type="match status" value="1"/>
</dbReference>
<reference evidence="6 7" key="1">
    <citation type="journal article" date="2018" name="Nat. Biotechnol.">
        <title>A standardized bacterial taxonomy based on genome phylogeny substantially revises the tree of life.</title>
        <authorList>
            <person name="Parks D.H."/>
            <person name="Chuvochina M."/>
            <person name="Waite D.W."/>
            <person name="Rinke C."/>
            <person name="Skarshewski A."/>
            <person name="Chaumeil P.A."/>
            <person name="Hugenholtz P."/>
        </authorList>
    </citation>
    <scope>NUCLEOTIDE SEQUENCE [LARGE SCALE GENOMIC DNA]</scope>
    <source>
        <strain evidence="6">UBA9049</strain>
    </source>
</reference>
<organism evidence="6 7">
    <name type="scientific">Marinobacter nauticus</name>
    <name type="common">Marinobacter hydrocarbonoclasticus</name>
    <name type="synonym">Marinobacter aquaeolei</name>
    <dbReference type="NCBI Taxonomy" id="2743"/>
    <lineage>
        <taxon>Bacteria</taxon>
        <taxon>Pseudomonadati</taxon>
        <taxon>Pseudomonadota</taxon>
        <taxon>Gammaproteobacteria</taxon>
        <taxon>Pseudomonadales</taxon>
        <taxon>Marinobacteraceae</taxon>
        <taxon>Marinobacter</taxon>
    </lineage>
</organism>
<evidence type="ECO:0000256" key="4">
    <source>
        <dbReference type="SAM" id="SignalP"/>
    </source>
</evidence>
<comment type="caution">
    <text evidence="6">The sequence shown here is derived from an EMBL/GenBank/DDBJ whole genome shotgun (WGS) entry which is preliminary data.</text>
</comment>
<dbReference type="GO" id="GO:0055085">
    <property type="term" value="P:transmembrane transport"/>
    <property type="evidence" value="ECO:0007669"/>
    <property type="project" value="UniProtKB-ARBA"/>
</dbReference>
<gene>
    <name evidence="6" type="ORF">DCF82_22305</name>
</gene>
<feature type="chain" id="PRO_5030064347" evidence="4">
    <location>
        <begin position="23"/>
        <end position="388"/>
    </location>
</feature>
<dbReference type="RefSeq" id="WP_199451931.1">
    <property type="nucleotide sequence ID" value="NZ_CAXEXJ010000006.1"/>
</dbReference>
<proteinExistence type="inferred from homology"/>
<dbReference type="GO" id="GO:0030313">
    <property type="term" value="C:cell envelope"/>
    <property type="evidence" value="ECO:0007669"/>
    <property type="project" value="UniProtKB-SubCell"/>
</dbReference>
<dbReference type="EMBL" id="DLYI01000306">
    <property type="protein sequence ID" value="HAC30512.1"/>
    <property type="molecule type" value="Genomic_DNA"/>
</dbReference>
<dbReference type="InterPro" id="IPR028082">
    <property type="entry name" value="Peripla_BP_I"/>
</dbReference>
<evidence type="ECO:0000313" key="6">
    <source>
        <dbReference type="EMBL" id="HAC30512.1"/>
    </source>
</evidence>
<comment type="similarity">
    <text evidence="2">Belongs to the bacterial solute-binding protein 2 family.</text>
</comment>
<evidence type="ECO:0000256" key="1">
    <source>
        <dbReference type="ARBA" id="ARBA00004196"/>
    </source>
</evidence>
<evidence type="ECO:0000313" key="7">
    <source>
        <dbReference type="Proteomes" id="UP000261325"/>
    </source>
</evidence>
<dbReference type="Proteomes" id="UP000261325">
    <property type="component" value="Unassembled WGS sequence"/>
</dbReference>
<keyword evidence="3 4" id="KW-0732">Signal</keyword>
<sequence length="388" mass="42709">MVLRVVLMISLFLGTVSRVADADTLPNPSASDTLPNVVFLSPDTSRFWHMVAGFMEQVAADLEVEFDVLFDEGRHRLSYLKLVQQVLSREEKPDYLIIMWKEQVTAQILDYARRQSVKVFSFNTAVPEAAREKVGSAPREKMENWIGHLGVDNVSGGQLLARMLDQRARVLNLVRSDEPVPVVALTGTLDSSAARDRSLGLLEATDGAGSELLQSVRADWSELEARDKTSVLLRRYPNTAAIWSASDGMALGAMDAARRAGLRPGNDLVVGGIDWEPEALAAIRAGDLYVSLGRHFMGGGLALLLVHDYHRGYDFADSGQSASMHYQFKAATADNVDDIAHMLAPENWKAVDFRAFSRVFNSQLREVPVSAERLMDGFSAALMKQGGR</sequence>
<dbReference type="SUPFAM" id="SSF53822">
    <property type="entry name" value="Periplasmic binding protein-like I"/>
    <property type="match status" value="1"/>
</dbReference>
<dbReference type="Gene3D" id="3.40.50.2300">
    <property type="match status" value="2"/>
</dbReference>
<dbReference type="AlphaFoldDB" id="A0A350RUX2"/>
<dbReference type="Pfam" id="PF13407">
    <property type="entry name" value="Peripla_BP_4"/>
    <property type="match status" value="1"/>
</dbReference>
<accession>A0A350RUX2</accession>
<name>A0A350RUX2_MARNT</name>